<dbReference type="Gene3D" id="3.90.650.10">
    <property type="entry name" value="PurM-like C-terminal domain"/>
    <property type="match status" value="1"/>
</dbReference>
<name>H0US73_9BACT</name>
<dbReference type="PANTHER" id="PTHR10520:SF12">
    <property type="entry name" value="TRIFUNCTIONAL PURINE BIOSYNTHETIC PROTEIN ADENOSINE-3"/>
    <property type="match status" value="1"/>
</dbReference>
<dbReference type="FunFam" id="3.90.650.10:FF:000011">
    <property type="entry name" value="Phosphoribosylformylglycinamidine cyclo-ligase"/>
    <property type="match status" value="1"/>
</dbReference>
<dbReference type="SUPFAM" id="SSF55326">
    <property type="entry name" value="PurM N-terminal domain-like"/>
    <property type="match status" value="1"/>
</dbReference>
<dbReference type="HAMAP" id="MF_00741">
    <property type="entry name" value="AIRS"/>
    <property type="match status" value="1"/>
</dbReference>
<dbReference type="UniPathway" id="UPA00074">
    <property type="reaction ID" value="UER00129"/>
</dbReference>
<dbReference type="GO" id="GO:0005829">
    <property type="term" value="C:cytosol"/>
    <property type="evidence" value="ECO:0007669"/>
    <property type="project" value="TreeGrafter"/>
</dbReference>
<dbReference type="GO" id="GO:0004637">
    <property type="term" value="F:phosphoribosylamine-glycine ligase activity"/>
    <property type="evidence" value="ECO:0007669"/>
    <property type="project" value="TreeGrafter"/>
</dbReference>
<dbReference type="AlphaFoldDB" id="H0US73"/>
<evidence type="ECO:0000256" key="8">
    <source>
        <dbReference type="ARBA" id="ARBA00022741"/>
    </source>
</evidence>
<dbReference type="InterPro" id="IPR010918">
    <property type="entry name" value="PurM-like_C_dom"/>
</dbReference>
<dbReference type="OrthoDB" id="9802507at2"/>
<dbReference type="Gene3D" id="3.30.1330.10">
    <property type="entry name" value="PurM-like, N-terminal domain"/>
    <property type="match status" value="1"/>
</dbReference>
<comment type="subcellular location">
    <subcellularLocation>
        <location evidence="1 15">Cytoplasm</location>
    </subcellularLocation>
</comment>
<keyword evidence="19" id="KW-1185">Reference proteome</keyword>
<comment type="catalytic activity">
    <reaction evidence="14 15">
        <text>2-formamido-N(1)-(5-O-phospho-beta-D-ribosyl)acetamidine + ATP = 5-amino-1-(5-phospho-beta-D-ribosyl)imidazole + ADP + phosphate + H(+)</text>
        <dbReference type="Rhea" id="RHEA:23032"/>
        <dbReference type="ChEBI" id="CHEBI:15378"/>
        <dbReference type="ChEBI" id="CHEBI:30616"/>
        <dbReference type="ChEBI" id="CHEBI:43474"/>
        <dbReference type="ChEBI" id="CHEBI:137981"/>
        <dbReference type="ChEBI" id="CHEBI:147287"/>
        <dbReference type="ChEBI" id="CHEBI:456216"/>
        <dbReference type="EC" id="6.3.3.1"/>
    </reaction>
</comment>
<organism evidence="18 19">
    <name type="scientific">Thermanaerovibrio velox DSM 12556</name>
    <dbReference type="NCBI Taxonomy" id="926567"/>
    <lineage>
        <taxon>Bacteria</taxon>
        <taxon>Thermotogati</taxon>
        <taxon>Synergistota</taxon>
        <taxon>Synergistia</taxon>
        <taxon>Synergistales</taxon>
        <taxon>Synergistaceae</taxon>
        <taxon>Thermanaerovibrio</taxon>
    </lineage>
</organism>
<comment type="pathway">
    <text evidence="2 15">Purine metabolism; IMP biosynthesis via de novo pathway; 5-amino-1-(5-phospho-D-ribosyl)imidazole from N(2)-formyl-N(1)-(5-phospho-D-ribosyl)glycinamide: step 2/2.</text>
</comment>
<keyword evidence="8 15" id="KW-0547">Nucleotide-binding</keyword>
<dbReference type="EC" id="6.3.3.1" evidence="4 15"/>
<dbReference type="EMBL" id="CM001377">
    <property type="protein sequence ID" value="EHM10162.1"/>
    <property type="molecule type" value="Genomic_DNA"/>
</dbReference>
<dbReference type="GO" id="GO:0006189">
    <property type="term" value="P:'de novo' IMP biosynthetic process"/>
    <property type="evidence" value="ECO:0007669"/>
    <property type="project" value="UniProtKB-UniRule"/>
</dbReference>
<protein>
    <recommendedName>
        <fullName evidence="5 15">Phosphoribosylformylglycinamidine cyclo-ligase</fullName>
        <ecNumber evidence="4 15">6.3.3.1</ecNumber>
    </recommendedName>
    <alternativeName>
        <fullName evidence="12 15">AIR synthase</fullName>
    </alternativeName>
    <alternativeName>
        <fullName evidence="13 15">AIRS</fullName>
    </alternativeName>
    <alternativeName>
        <fullName evidence="11 15">Phosphoribosyl-aminoimidazole synthetase</fullName>
    </alternativeName>
</protein>
<dbReference type="InterPro" id="IPR036921">
    <property type="entry name" value="PurM-like_N_sf"/>
</dbReference>
<keyword evidence="9 15" id="KW-0658">Purine biosynthesis</keyword>
<gene>
    <name evidence="15" type="primary">purM</name>
    <name evidence="18" type="ORF">TheveDRAFT_1034</name>
</gene>
<feature type="domain" description="PurM-like N-terminal" evidence="16">
    <location>
        <begin position="44"/>
        <end position="159"/>
    </location>
</feature>
<evidence type="ECO:0000313" key="18">
    <source>
        <dbReference type="EMBL" id="EHM10162.1"/>
    </source>
</evidence>
<dbReference type="GO" id="GO:0004641">
    <property type="term" value="F:phosphoribosylformylglycinamidine cyclo-ligase activity"/>
    <property type="evidence" value="ECO:0007669"/>
    <property type="project" value="UniProtKB-UniRule"/>
</dbReference>
<evidence type="ECO:0000256" key="15">
    <source>
        <dbReference type="HAMAP-Rule" id="MF_00741"/>
    </source>
</evidence>
<dbReference type="Proteomes" id="UP000005730">
    <property type="component" value="Chromosome"/>
</dbReference>
<keyword evidence="6 15" id="KW-0963">Cytoplasm</keyword>
<evidence type="ECO:0000256" key="1">
    <source>
        <dbReference type="ARBA" id="ARBA00004496"/>
    </source>
</evidence>
<dbReference type="Pfam" id="PF00586">
    <property type="entry name" value="AIRS"/>
    <property type="match status" value="1"/>
</dbReference>
<keyword evidence="10 15" id="KW-0067">ATP-binding</keyword>
<evidence type="ECO:0000256" key="10">
    <source>
        <dbReference type="ARBA" id="ARBA00022840"/>
    </source>
</evidence>
<dbReference type="RefSeq" id="WP_006583656.1">
    <property type="nucleotide sequence ID" value="NZ_CM001377.1"/>
</dbReference>
<evidence type="ECO:0000256" key="11">
    <source>
        <dbReference type="ARBA" id="ARBA00031908"/>
    </source>
</evidence>
<dbReference type="NCBIfam" id="TIGR00878">
    <property type="entry name" value="purM"/>
    <property type="match status" value="1"/>
</dbReference>
<dbReference type="GO" id="GO:0046084">
    <property type="term" value="P:adenine biosynthetic process"/>
    <property type="evidence" value="ECO:0007669"/>
    <property type="project" value="TreeGrafter"/>
</dbReference>
<evidence type="ECO:0000256" key="13">
    <source>
        <dbReference type="ARBA" id="ARBA00033093"/>
    </source>
</evidence>
<dbReference type="PANTHER" id="PTHR10520">
    <property type="entry name" value="TRIFUNCTIONAL PURINE BIOSYNTHETIC PROTEIN ADENOSINE-3-RELATED"/>
    <property type="match status" value="1"/>
</dbReference>
<sequence>MALTYDNSGVSLSAADLWVERVKEIVKKYPLSDAQTIGGIGGFAGLYRISEQLALAACCDGVGTKMELARELGNTKGLGQDLVAMNVNDLVTCGARPLFFLDYIACGRLNPDSLSPILEGIAESCTKCGCTLLGGETAEMPQVYGEDSFDLAGFAVGMVTTEGLITGESIVEGDLLIGLPSSGPHSNGYSLIRKAVREARLDLNSDHGILPRPLGEELLSPTRLYANQALKAAESGLVKAMAHITGGGLEGNISRVIPPGLGIRIDYQAWERPVIFNFLQDLGIEEDEMRRVFNLGVGFVMIASPKDTDVLVNLMAQLGETPFIIGSVIRR</sequence>
<evidence type="ECO:0000259" key="17">
    <source>
        <dbReference type="Pfam" id="PF02769"/>
    </source>
</evidence>
<dbReference type="InterPro" id="IPR036676">
    <property type="entry name" value="PurM-like_C_sf"/>
</dbReference>
<evidence type="ECO:0000313" key="19">
    <source>
        <dbReference type="Proteomes" id="UP000005730"/>
    </source>
</evidence>
<dbReference type="InterPro" id="IPR016188">
    <property type="entry name" value="PurM-like_N"/>
</dbReference>
<reference evidence="18 19" key="1">
    <citation type="submission" date="2011-10" db="EMBL/GenBank/DDBJ databases">
        <title>The Noncontiguous Finished genome of Thermanaerovibrio velox DSM 12556.</title>
        <authorList>
            <consortium name="US DOE Joint Genome Institute (JGI-PGF)"/>
            <person name="Lucas S."/>
            <person name="Copeland A."/>
            <person name="Lapidus A."/>
            <person name="Glavina del Rio T."/>
            <person name="Dalin E."/>
            <person name="Tice H."/>
            <person name="Bruce D."/>
            <person name="Goodwin L."/>
            <person name="Pitluck S."/>
            <person name="Peters L."/>
            <person name="Mikhailova N."/>
            <person name="Teshima H."/>
            <person name="Kyrpides N."/>
            <person name="Mavromatis K."/>
            <person name="Ivanova N."/>
            <person name="Markowitz V."/>
            <person name="Cheng J.-F."/>
            <person name="Hugenholtz P."/>
            <person name="Woyke T."/>
            <person name="Wu D."/>
            <person name="Spring S."/>
            <person name="Brambilla E.-M."/>
            <person name="Klenk H.-P."/>
            <person name="Eisen J.A."/>
        </authorList>
    </citation>
    <scope>NUCLEOTIDE SEQUENCE [LARGE SCALE GENOMIC DNA]</scope>
    <source>
        <strain evidence="18 19">DSM 12556</strain>
    </source>
</reference>
<accession>H0US73</accession>
<evidence type="ECO:0000256" key="4">
    <source>
        <dbReference type="ARBA" id="ARBA00013047"/>
    </source>
</evidence>
<dbReference type="STRING" id="926567.TheveDRAFT_1034"/>
<dbReference type="SUPFAM" id="SSF56042">
    <property type="entry name" value="PurM C-terminal domain-like"/>
    <property type="match status" value="1"/>
</dbReference>
<evidence type="ECO:0000256" key="7">
    <source>
        <dbReference type="ARBA" id="ARBA00022598"/>
    </source>
</evidence>
<evidence type="ECO:0000256" key="12">
    <source>
        <dbReference type="ARBA" id="ARBA00032931"/>
    </source>
</evidence>
<comment type="similarity">
    <text evidence="3 15">Belongs to the AIR synthase family.</text>
</comment>
<evidence type="ECO:0000256" key="6">
    <source>
        <dbReference type="ARBA" id="ARBA00022490"/>
    </source>
</evidence>
<dbReference type="Pfam" id="PF02769">
    <property type="entry name" value="AIRS_C"/>
    <property type="match status" value="1"/>
</dbReference>
<dbReference type="eggNOG" id="COG0150">
    <property type="taxonomic scope" value="Bacteria"/>
</dbReference>
<dbReference type="InterPro" id="IPR004733">
    <property type="entry name" value="PurM_cligase"/>
</dbReference>
<dbReference type="GO" id="GO:0005524">
    <property type="term" value="F:ATP binding"/>
    <property type="evidence" value="ECO:0007669"/>
    <property type="project" value="UniProtKB-KW"/>
</dbReference>
<evidence type="ECO:0000256" key="9">
    <source>
        <dbReference type="ARBA" id="ARBA00022755"/>
    </source>
</evidence>
<evidence type="ECO:0000256" key="14">
    <source>
        <dbReference type="ARBA" id="ARBA00049057"/>
    </source>
</evidence>
<proteinExistence type="inferred from homology"/>
<dbReference type="HOGENOM" id="CLU_047116_0_0_0"/>
<evidence type="ECO:0000256" key="3">
    <source>
        <dbReference type="ARBA" id="ARBA00010280"/>
    </source>
</evidence>
<evidence type="ECO:0000259" key="16">
    <source>
        <dbReference type="Pfam" id="PF00586"/>
    </source>
</evidence>
<dbReference type="CDD" id="cd02196">
    <property type="entry name" value="PurM"/>
    <property type="match status" value="1"/>
</dbReference>
<evidence type="ECO:0000256" key="5">
    <source>
        <dbReference type="ARBA" id="ARBA00020367"/>
    </source>
</evidence>
<feature type="domain" description="PurM-like C-terminal" evidence="17">
    <location>
        <begin position="172"/>
        <end position="329"/>
    </location>
</feature>
<keyword evidence="7 15" id="KW-0436">Ligase</keyword>
<evidence type="ECO:0000256" key="2">
    <source>
        <dbReference type="ARBA" id="ARBA00004686"/>
    </source>
</evidence>